<comment type="caution">
    <text evidence="1">The sequence shown here is derived from an EMBL/GenBank/DDBJ whole genome shotgun (WGS) entry which is preliminary data.</text>
</comment>
<evidence type="ECO:0000313" key="1">
    <source>
        <dbReference type="EMBL" id="KAJ7355340.1"/>
    </source>
</evidence>
<accession>A0AAD7ACS0</accession>
<reference evidence="1" key="1">
    <citation type="submission" date="2023-03" db="EMBL/GenBank/DDBJ databases">
        <title>Massive genome expansion in bonnet fungi (Mycena s.s.) driven by repeated elements and novel gene families across ecological guilds.</title>
        <authorList>
            <consortium name="Lawrence Berkeley National Laboratory"/>
            <person name="Harder C.B."/>
            <person name="Miyauchi S."/>
            <person name="Viragh M."/>
            <person name="Kuo A."/>
            <person name="Thoen E."/>
            <person name="Andreopoulos B."/>
            <person name="Lu D."/>
            <person name="Skrede I."/>
            <person name="Drula E."/>
            <person name="Henrissat B."/>
            <person name="Morin E."/>
            <person name="Kohler A."/>
            <person name="Barry K."/>
            <person name="LaButti K."/>
            <person name="Morin E."/>
            <person name="Salamov A."/>
            <person name="Lipzen A."/>
            <person name="Mereny Z."/>
            <person name="Hegedus B."/>
            <person name="Baldrian P."/>
            <person name="Stursova M."/>
            <person name="Weitz H."/>
            <person name="Taylor A."/>
            <person name="Grigoriev I.V."/>
            <person name="Nagy L.G."/>
            <person name="Martin F."/>
            <person name="Kauserud H."/>
        </authorList>
    </citation>
    <scope>NUCLEOTIDE SEQUENCE</scope>
    <source>
        <strain evidence="1">CBHHK002</strain>
    </source>
</reference>
<dbReference type="EMBL" id="JARIHO010000009">
    <property type="protein sequence ID" value="KAJ7355340.1"/>
    <property type="molecule type" value="Genomic_DNA"/>
</dbReference>
<sequence>MTEITSADCRKTCLAISKAILMLRAAHSTQKVSVPRRFLGYITFYDLRRTTAVTPYTVRENTDYPEGLRPTAAVTSPSGGLDDRHIHPGNVRPAAVERLEHNNRIFQLSPSRGGSGYSCLQVHMTLHRNPIRHNAYKLIVYASDPGSSRGETFRQAFSGRTGRASGAMLFTYRITLGHSPEHRLSWTRTSVVTTLSQLTLPLSYAGYTLNRGGDGAMRIVDLRPTPRFPLKWGGPRIREGVVISREGNERSLSSTGGIFISTPNEIEISYYA</sequence>
<dbReference type="AlphaFoldDB" id="A0AAD7ACS0"/>
<dbReference type="Proteomes" id="UP001218218">
    <property type="component" value="Unassembled WGS sequence"/>
</dbReference>
<organism evidence="1 2">
    <name type="scientific">Mycena albidolilacea</name>
    <dbReference type="NCBI Taxonomy" id="1033008"/>
    <lineage>
        <taxon>Eukaryota</taxon>
        <taxon>Fungi</taxon>
        <taxon>Dikarya</taxon>
        <taxon>Basidiomycota</taxon>
        <taxon>Agaricomycotina</taxon>
        <taxon>Agaricomycetes</taxon>
        <taxon>Agaricomycetidae</taxon>
        <taxon>Agaricales</taxon>
        <taxon>Marasmiineae</taxon>
        <taxon>Mycenaceae</taxon>
        <taxon>Mycena</taxon>
    </lineage>
</organism>
<keyword evidence="2" id="KW-1185">Reference proteome</keyword>
<proteinExistence type="predicted"/>
<name>A0AAD7ACS0_9AGAR</name>
<evidence type="ECO:0000313" key="2">
    <source>
        <dbReference type="Proteomes" id="UP001218218"/>
    </source>
</evidence>
<protein>
    <submittedName>
        <fullName evidence="1">Uncharacterized protein</fullName>
    </submittedName>
</protein>
<gene>
    <name evidence="1" type="ORF">DFH08DRAFT_803386</name>
</gene>